<name>A0A1D9GJG2_9GAMM</name>
<reference evidence="3 4" key="1">
    <citation type="submission" date="2016-10" db="EMBL/GenBank/DDBJ databases">
        <title>Marinobacter salinus sp. nov., a moderately halophilic bacterium isolated from a tidal flat environment.</title>
        <authorList>
            <person name="Park S.-J."/>
        </authorList>
    </citation>
    <scope>NUCLEOTIDE SEQUENCE [LARGE SCALE GENOMIC DNA]</scope>
    <source>
        <strain evidence="3 4">Hb8</strain>
    </source>
</reference>
<feature type="domain" description="Metallo-beta-lactamase" evidence="2">
    <location>
        <begin position="56"/>
        <end position="242"/>
    </location>
</feature>
<evidence type="ECO:0000313" key="4">
    <source>
        <dbReference type="Proteomes" id="UP000177445"/>
    </source>
</evidence>
<accession>A0A1D9GJG2</accession>
<dbReference type="PANTHER" id="PTHR42951">
    <property type="entry name" value="METALLO-BETA-LACTAMASE DOMAIN-CONTAINING"/>
    <property type="match status" value="1"/>
</dbReference>
<dbReference type="CDD" id="cd16282">
    <property type="entry name" value="metallo-hydrolase-like_MBL-fold"/>
    <property type="match status" value="1"/>
</dbReference>
<evidence type="ECO:0000256" key="1">
    <source>
        <dbReference type="SAM" id="SignalP"/>
    </source>
</evidence>
<keyword evidence="1" id="KW-0732">Signal</keyword>
<dbReference type="AlphaFoldDB" id="A0A1D9GJG2"/>
<dbReference type="Proteomes" id="UP000177445">
    <property type="component" value="Chromosome"/>
</dbReference>
<dbReference type="InterPro" id="IPR036866">
    <property type="entry name" value="RibonucZ/Hydroxyglut_hydro"/>
</dbReference>
<organism evidence="3 4">
    <name type="scientific">Marinobacter salinus</name>
    <dbReference type="NCBI Taxonomy" id="1874317"/>
    <lineage>
        <taxon>Bacteria</taxon>
        <taxon>Pseudomonadati</taxon>
        <taxon>Pseudomonadota</taxon>
        <taxon>Gammaproteobacteria</taxon>
        <taxon>Pseudomonadales</taxon>
        <taxon>Marinobacteraceae</taxon>
        <taxon>Marinobacter</taxon>
    </lineage>
</organism>
<sequence>MSLRNFFSGLMLFVPVLVSAGESGVPDQLELTKVTDRVYSAIGETAPGTYENNGHNNNLSFIITAKGVVVMNGGDNYLLAKALHNSIHSVTDKVVKYVVNENGQGHAMLGNSYWRDQGVPIIAHEAAIEEFREHGDIKLASMENRNKEKAEGTYVAVPDIGFSDRYDLDMGDVKIELRYFGPGHSPGDIALWIPQDKLLITGDLGFHQRLLAVFDDTDTGAWIESFDKMSEELDPEVVIPGHGEPTTLDVVTRETRGYLVFLRSAVIEILENGGGLDEAYNIDQSQWAYLDTFEELAGKNAGRVYQHLEFDYF</sequence>
<dbReference type="SUPFAM" id="SSF56281">
    <property type="entry name" value="Metallo-hydrolase/oxidoreductase"/>
    <property type="match status" value="1"/>
</dbReference>
<dbReference type="STRING" id="1874317.BKP64_06015"/>
<protein>
    <submittedName>
        <fullName evidence="3">MBL fold metallo-hydrolase</fullName>
    </submittedName>
</protein>
<dbReference type="GO" id="GO:0016787">
    <property type="term" value="F:hydrolase activity"/>
    <property type="evidence" value="ECO:0007669"/>
    <property type="project" value="UniProtKB-KW"/>
</dbReference>
<dbReference type="PANTHER" id="PTHR42951:SF20">
    <property type="entry name" value="BETA LACTAMASE"/>
    <property type="match status" value="1"/>
</dbReference>
<proteinExistence type="predicted"/>
<keyword evidence="3" id="KW-0378">Hydrolase</keyword>
<evidence type="ECO:0000313" key="3">
    <source>
        <dbReference type="EMBL" id="AOY87763.1"/>
    </source>
</evidence>
<dbReference type="EMBL" id="CP017715">
    <property type="protein sequence ID" value="AOY87763.1"/>
    <property type="molecule type" value="Genomic_DNA"/>
</dbReference>
<keyword evidence="4" id="KW-1185">Reference proteome</keyword>
<evidence type="ECO:0000259" key="2">
    <source>
        <dbReference type="SMART" id="SM00849"/>
    </source>
</evidence>
<gene>
    <name evidence="3" type="ORF">BKP64_06015</name>
</gene>
<feature type="chain" id="PRO_5009442008" evidence="1">
    <location>
        <begin position="21"/>
        <end position="313"/>
    </location>
</feature>
<dbReference type="InterPro" id="IPR001279">
    <property type="entry name" value="Metallo-B-lactamas"/>
</dbReference>
<dbReference type="KEGG" id="msq:BKP64_06015"/>
<dbReference type="RefSeq" id="WP_070967298.1">
    <property type="nucleotide sequence ID" value="NZ_CP017715.1"/>
</dbReference>
<dbReference type="Pfam" id="PF00753">
    <property type="entry name" value="Lactamase_B"/>
    <property type="match status" value="1"/>
</dbReference>
<dbReference type="SMART" id="SM00849">
    <property type="entry name" value="Lactamase_B"/>
    <property type="match status" value="1"/>
</dbReference>
<dbReference type="Gene3D" id="3.60.15.10">
    <property type="entry name" value="Ribonuclease Z/Hydroxyacylglutathione hydrolase-like"/>
    <property type="match status" value="1"/>
</dbReference>
<dbReference type="InterPro" id="IPR050855">
    <property type="entry name" value="NDM-1-like"/>
</dbReference>
<feature type="signal peptide" evidence="1">
    <location>
        <begin position="1"/>
        <end position="20"/>
    </location>
</feature>